<dbReference type="Proteomes" id="UP000245839">
    <property type="component" value="Unassembled WGS sequence"/>
</dbReference>
<proteinExistence type="predicted"/>
<dbReference type="EMBL" id="QGDJ01000004">
    <property type="protein sequence ID" value="PWJ19083.1"/>
    <property type="molecule type" value="Genomic_DNA"/>
</dbReference>
<name>A0A2Y9AT87_9RHOB</name>
<evidence type="ECO:0000313" key="3">
    <source>
        <dbReference type="EMBL" id="SSA45697.1"/>
    </source>
</evidence>
<feature type="transmembrane region" description="Helical" evidence="1">
    <location>
        <begin position="7"/>
        <end position="29"/>
    </location>
</feature>
<keyword evidence="1" id="KW-0472">Membrane</keyword>
<reference evidence="2 4" key="2">
    <citation type="submission" date="2018-03" db="EMBL/GenBank/DDBJ databases">
        <title>Genomic Encyclopedia of Archaeal and Bacterial Type Strains, Phase II (KMG-II): from individual species to whole genera.</title>
        <authorList>
            <person name="Goeker M."/>
        </authorList>
    </citation>
    <scope>NUCLEOTIDE SEQUENCE [LARGE SCALE GENOMIC DNA]</scope>
    <source>
        <strain evidence="2 4">DSM 25227</strain>
    </source>
</reference>
<keyword evidence="4" id="KW-1185">Reference proteome</keyword>
<dbReference type="Proteomes" id="UP000251571">
    <property type="component" value="Unassembled WGS sequence"/>
</dbReference>
<dbReference type="AlphaFoldDB" id="A0A2Y9AT87"/>
<reference evidence="3 5" key="1">
    <citation type="submission" date="2016-10" db="EMBL/GenBank/DDBJ databases">
        <authorList>
            <person name="Cai Z."/>
        </authorList>
    </citation>
    <scope>NUCLEOTIDE SEQUENCE [LARGE SCALE GENOMIC DNA]</scope>
    <source>
        <strain evidence="3 5">DSM 25227</strain>
    </source>
</reference>
<keyword evidence="1" id="KW-0812">Transmembrane</keyword>
<accession>A0A2Y9AT87</accession>
<evidence type="ECO:0000313" key="4">
    <source>
        <dbReference type="Proteomes" id="UP000245839"/>
    </source>
</evidence>
<keyword evidence="1" id="KW-1133">Transmembrane helix</keyword>
<dbReference type="EMBL" id="UETC01000004">
    <property type="protein sequence ID" value="SSA45697.1"/>
    <property type="molecule type" value="Genomic_DNA"/>
</dbReference>
<sequence>MDRTYRVWDVVTNGTTVLVFGAVVALSWVNLDPQPYQMMVEYPIWFKVLIGYDPQRGQAAFAAPFFVGRSA</sequence>
<evidence type="ECO:0000313" key="2">
    <source>
        <dbReference type="EMBL" id="PWJ19083.1"/>
    </source>
</evidence>
<gene>
    <name evidence="2" type="ORF">BCF38_10411</name>
    <name evidence="3" type="ORF">SAMN05421539_10411</name>
</gene>
<evidence type="ECO:0000256" key="1">
    <source>
        <dbReference type="SAM" id="Phobius"/>
    </source>
</evidence>
<dbReference type="RefSeq" id="WP_109564208.1">
    <property type="nucleotide sequence ID" value="NZ_QGDJ01000004.1"/>
</dbReference>
<evidence type="ECO:0000313" key="5">
    <source>
        <dbReference type="Proteomes" id="UP000251571"/>
    </source>
</evidence>
<protein>
    <submittedName>
        <fullName evidence="3">Uncharacterized protein</fullName>
    </submittedName>
</protein>
<organism evidence="3 5">
    <name type="scientific">Jannaschia seohaensis</name>
    <dbReference type="NCBI Taxonomy" id="475081"/>
    <lineage>
        <taxon>Bacteria</taxon>
        <taxon>Pseudomonadati</taxon>
        <taxon>Pseudomonadota</taxon>
        <taxon>Alphaproteobacteria</taxon>
        <taxon>Rhodobacterales</taxon>
        <taxon>Roseobacteraceae</taxon>
        <taxon>Jannaschia</taxon>
    </lineage>
</organism>